<dbReference type="OrthoDB" id="6399948at2"/>
<dbReference type="GeneID" id="41354999"/>
<protein>
    <submittedName>
        <fullName evidence="2">Uncharacterized protein</fullName>
    </submittedName>
</protein>
<organism evidence="2 3">
    <name type="scientific">Lachnospira eligens</name>
    <dbReference type="NCBI Taxonomy" id="39485"/>
    <lineage>
        <taxon>Bacteria</taxon>
        <taxon>Bacillati</taxon>
        <taxon>Bacillota</taxon>
        <taxon>Clostridia</taxon>
        <taxon>Lachnospirales</taxon>
        <taxon>Lachnospiraceae</taxon>
        <taxon>Lachnospira</taxon>
    </lineage>
</organism>
<gene>
    <name evidence="2" type="ORF">ERS852490_02404</name>
</gene>
<evidence type="ECO:0000256" key="1">
    <source>
        <dbReference type="SAM" id="Coils"/>
    </source>
</evidence>
<evidence type="ECO:0000313" key="3">
    <source>
        <dbReference type="Proteomes" id="UP000095621"/>
    </source>
</evidence>
<reference evidence="2 3" key="1">
    <citation type="submission" date="2015-09" db="EMBL/GenBank/DDBJ databases">
        <authorList>
            <consortium name="Pathogen Informatics"/>
        </authorList>
    </citation>
    <scope>NUCLEOTIDE SEQUENCE [LARGE SCALE GENOMIC DNA]</scope>
    <source>
        <strain evidence="2 3">2789STDY5834875</strain>
    </source>
</reference>
<dbReference type="AlphaFoldDB" id="A0A174YUF4"/>
<dbReference type="RefSeq" id="WP_012738491.1">
    <property type="nucleotide sequence ID" value="NZ_CP085938.1"/>
</dbReference>
<dbReference type="EMBL" id="CZBU01000005">
    <property type="protein sequence ID" value="CUQ78755.1"/>
    <property type="molecule type" value="Genomic_DNA"/>
</dbReference>
<name>A0A174YUF4_9FIRM</name>
<keyword evidence="1" id="KW-0175">Coiled coil</keyword>
<proteinExistence type="predicted"/>
<feature type="coiled-coil region" evidence="1">
    <location>
        <begin position="323"/>
        <end position="350"/>
    </location>
</feature>
<sequence length="483" mass="58639">MLNYINNNLVLINEYQNLYLHEISIDKLIEGFRTEEIIMHNGFDYGRFRVFIDSCLLLLNKEKLNNYYKNRYSFKDFIKEVENDINLKDYYELIKQEQLTSDISNICLYHSFENKKKNPWDQVMTIRNAMAHMQYGYFSSQKNGTMIYYYLYNKDHGIRKDSGIVFEWVLHELIQRFFSNYSSGLLFKYTFFSRYSFRLRKKSIWKYYFYEITPKICNENLYNGYNQGIMSKLAKVSQDNKKLLRFLKENNERINVKELELNRTIKIRNYKKLAKKLKLQTRDDYIYGLKAFLDFEGELSNFLIHISQLNNVFYSYCTKRDSENVTQNEIEKYKKQLEKSLLELREDKNAKISFKIGFVYLYAMNFALRTEDDDYEELKYQELNVSKFKYQKENWIQYSQRNKTQNCLFPRYIVERMRNSLMHGNIEILLNNKGKIEFIFRDKYNKRDEVISIILEDLEEFLSQKCLYTGIPKKTLTFLVQKS</sequence>
<dbReference type="Proteomes" id="UP000095621">
    <property type="component" value="Unassembled WGS sequence"/>
</dbReference>
<accession>A0A174YUF4</accession>
<evidence type="ECO:0000313" key="2">
    <source>
        <dbReference type="EMBL" id="CUQ78755.1"/>
    </source>
</evidence>